<proteinExistence type="inferred from homology"/>
<dbReference type="PIRSF" id="PIRSF019574">
    <property type="entry name" value="Periplasmic_polyamine_BP"/>
    <property type="match status" value="1"/>
</dbReference>
<keyword evidence="2 5" id="KW-0813">Transport</keyword>
<dbReference type="CDD" id="cd13590">
    <property type="entry name" value="PBP2_PotD_PotF_like"/>
    <property type="match status" value="1"/>
</dbReference>
<comment type="caution">
    <text evidence="7">The sequence shown here is derived from an EMBL/GenBank/DDBJ whole genome shotgun (WGS) entry which is preliminary data.</text>
</comment>
<comment type="subcellular location">
    <subcellularLocation>
        <location evidence="1 5">Periplasm</location>
    </subcellularLocation>
</comment>
<dbReference type="InterPro" id="IPR006059">
    <property type="entry name" value="SBP"/>
</dbReference>
<organism evidence="7 8">
    <name type="scientific">Halomonas salifodinae</name>
    <dbReference type="NCBI Taxonomy" id="438745"/>
    <lineage>
        <taxon>Bacteria</taxon>
        <taxon>Pseudomonadati</taxon>
        <taxon>Pseudomonadota</taxon>
        <taxon>Gammaproteobacteria</taxon>
        <taxon>Oceanospirillales</taxon>
        <taxon>Halomonadaceae</taxon>
        <taxon>Halomonas</taxon>
    </lineage>
</organism>
<accession>A0ABW2EWD1</accession>
<evidence type="ECO:0000313" key="7">
    <source>
        <dbReference type="EMBL" id="MFC7089083.1"/>
    </source>
</evidence>
<name>A0ABW2EWD1_9GAMM</name>
<evidence type="ECO:0000256" key="3">
    <source>
        <dbReference type="ARBA" id="ARBA00022729"/>
    </source>
</evidence>
<feature type="chain" id="PRO_5045614658" description="Putrescine-binding periplasmic protein" evidence="6">
    <location>
        <begin position="31"/>
        <end position="350"/>
    </location>
</feature>
<feature type="signal peptide" evidence="6">
    <location>
        <begin position="1"/>
        <end position="30"/>
    </location>
</feature>
<gene>
    <name evidence="7" type="ORF">ACFQH5_05930</name>
</gene>
<keyword evidence="4 5" id="KW-0574">Periplasm</keyword>
<dbReference type="SUPFAM" id="SSF53850">
    <property type="entry name" value="Periplasmic binding protein-like II"/>
    <property type="match status" value="1"/>
</dbReference>
<protein>
    <recommendedName>
        <fullName evidence="5">Putrescine-binding periplasmic protein</fullName>
    </recommendedName>
</protein>
<dbReference type="PANTHER" id="PTHR30222">
    <property type="entry name" value="SPERMIDINE/PUTRESCINE-BINDING PERIPLASMIC PROTEIN"/>
    <property type="match status" value="1"/>
</dbReference>
<dbReference type="InterPro" id="IPR001188">
    <property type="entry name" value="Sperm_putr-bd"/>
</dbReference>
<keyword evidence="3 6" id="KW-0732">Signal</keyword>
<evidence type="ECO:0000256" key="2">
    <source>
        <dbReference type="ARBA" id="ARBA00022448"/>
    </source>
</evidence>
<reference evidence="8" key="1">
    <citation type="journal article" date="2019" name="Int. J. Syst. Evol. Microbiol.">
        <title>The Global Catalogue of Microorganisms (GCM) 10K type strain sequencing project: providing services to taxonomists for standard genome sequencing and annotation.</title>
        <authorList>
            <consortium name="The Broad Institute Genomics Platform"/>
            <consortium name="The Broad Institute Genome Sequencing Center for Infectious Disease"/>
            <person name="Wu L."/>
            <person name="Ma J."/>
        </authorList>
    </citation>
    <scope>NUCLEOTIDE SEQUENCE [LARGE SCALE GENOMIC DNA]</scope>
    <source>
        <strain evidence="8">CGMCC 1.13666</strain>
    </source>
</reference>
<evidence type="ECO:0000256" key="1">
    <source>
        <dbReference type="ARBA" id="ARBA00004418"/>
    </source>
</evidence>
<dbReference type="RefSeq" id="WP_346062712.1">
    <property type="nucleotide sequence ID" value="NZ_BAAADR010000012.1"/>
</dbReference>
<dbReference type="EMBL" id="JBHSZP010000013">
    <property type="protein sequence ID" value="MFC7089083.1"/>
    <property type="molecule type" value="Genomic_DNA"/>
</dbReference>
<evidence type="ECO:0000256" key="4">
    <source>
        <dbReference type="ARBA" id="ARBA00022764"/>
    </source>
</evidence>
<evidence type="ECO:0000256" key="6">
    <source>
        <dbReference type="SAM" id="SignalP"/>
    </source>
</evidence>
<comment type="function">
    <text evidence="5">Required for the activity of the bacterial periplasmic transport system of putrescine.</text>
</comment>
<dbReference type="Proteomes" id="UP001596411">
    <property type="component" value="Unassembled WGS sequence"/>
</dbReference>
<dbReference type="Pfam" id="PF13416">
    <property type="entry name" value="SBP_bac_8"/>
    <property type="match status" value="1"/>
</dbReference>
<keyword evidence="8" id="KW-1185">Reference proteome</keyword>
<evidence type="ECO:0000313" key="8">
    <source>
        <dbReference type="Proteomes" id="UP001596411"/>
    </source>
</evidence>
<comment type="similarity">
    <text evidence="5">Belongs to the bacterial solute-binding protein PotD/PotF family.</text>
</comment>
<dbReference type="PRINTS" id="PR00909">
    <property type="entry name" value="SPERMDNBNDNG"/>
</dbReference>
<dbReference type="PANTHER" id="PTHR30222:SF17">
    <property type="entry name" value="SPERMIDINE_PUTRESCINE-BINDING PERIPLASMIC PROTEIN"/>
    <property type="match status" value="1"/>
</dbReference>
<sequence length="350" mass="39254">MPCPILRYLPAPRLLGALGLGTLTLSPAFADGQLHLYNWGDYINPAVLERFSEEYDVRVTLDTYGSNEEMLAKLQAGASGYDLVFPSVHMQDILFQLELIAPTGINQSEAFGNIDPDFLRARTDPEGEYCLPYAWGTVGIFYNRNAVEEMNSWEDFFAAARDGQRVAMLDDMRETLGVALIANGDSVNTDEADALTRAGDYLIERRPLISAFTYDVVPMVQSGDLAAAHYFVGAMMYVDEAPEDLAYVIPEEGATLYQENLCLLHDAPNRDNAIRFMEFLLRPEIAALNARQQKHGTPNREALALLPDELRNNPAIYPPEEVMARLQVFEDLGAAVRRYDRTWMRVRTAQ</sequence>
<evidence type="ECO:0000256" key="5">
    <source>
        <dbReference type="PIRNR" id="PIRNR019574"/>
    </source>
</evidence>
<dbReference type="Gene3D" id="3.40.190.10">
    <property type="entry name" value="Periplasmic binding protein-like II"/>
    <property type="match status" value="2"/>
</dbReference>